<keyword evidence="2" id="KW-1185">Reference proteome</keyword>
<protein>
    <submittedName>
        <fullName evidence="1">Uncharacterized protein</fullName>
    </submittedName>
</protein>
<evidence type="ECO:0000313" key="1">
    <source>
        <dbReference type="EnsemblMetazoa" id="RPRC008725-PA"/>
    </source>
</evidence>
<organism evidence="1 2">
    <name type="scientific">Rhodnius prolixus</name>
    <name type="common">Triatomid bug</name>
    <dbReference type="NCBI Taxonomy" id="13249"/>
    <lineage>
        <taxon>Eukaryota</taxon>
        <taxon>Metazoa</taxon>
        <taxon>Ecdysozoa</taxon>
        <taxon>Arthropoda</taxon>
        <taxon>Hexapoda</taxon>
        <taxon>Insecta</taxon>
        <taxon>Pterygota</taxon>
        <taxon>Neoptera</taxon>
        <taxon>Paraneoptera</taxon>
        <taxon>Hemiptera</taxon>
        <taxon>Heteroptera</taxon>
        <taxon>Panheteroptera</taxon>
        <taxon>Cimicomorpha</taxon>
        <taxon>Reduviidae</taxon>
        <taxon>Triatominae</taxon>
        <taxon>Rhodnius</taxon>
    </lineage>
</organism>
<dbReference type="Proteomes" id="UP000015103">
    <property type="component" value="Unassembled WGS sequence"/>
</dbReference>
<dbReference type="VEuPathDB" id="VectorBase:RPRC008725"/>
<accession>T1HXF5</accession>
<dbReference type="HOGENOM" id="CLU_160232_0_0_1"/>
<dbReference type="AlphaFoldDB" id="T1HXF5"/>
<sequence length="89" mass="10442">MGEEEVNNKDFAHLMKQFSMILDAKGLATKDDITDLKLEIKQLQEENLNLRVKIRENGVRKRRRLEAVENQLRRNNLTFKGFDGKENVV</sequence>
<evidence type="ECO:0000313" key="2">
    <source>
        <dbReference type="Proteomes" id="UP000015103"/>
    </source>
</evidence>
<name>T1HXF5_RHOPR</name>
<dbReference type="EMBL" id="ACPB03018613">
    <property type="status" value="NOT_ANNOTATED_CDS"/>
    <property type="molecule type" value="Genomic_DNA"/>
</dbReference>
<reference evidence="1" key="1">
    <citation type="submission" date="2015-05" db="UniProtKB">
        <authorList>
            <consortium name="EnsemblMetazoa"/>
        </authorList>
    </citation>
    <scope>IDENTIFICATION</scope>
</reference>
<proteinExistence type="predicted"/>
<dbReference type="EnsemblMetazoa" id="RPRC008725-RA">
    <property type="protein sequence ID" value="RPRC008725-PA"/>
    <property type="gene ID" value="RPRC008725"/>
</dbReference>
<dbReference type="InParanoid" id="T1HXF5"/>